<protein>
    <submittedName>
        <fullName evidence="1">Uncharacterized protein</fullName>
    </submittedName>
</protein>
<reference evidence="1" key="1">
    <citation type="journal article" date="2023" name="bioRxiv">
        <title>Improved chromosome-level genome assembly for marigold (Tagetes erecta).</title>
        <authorList>
            <person name="Jiang F."/>
            <person name="Yuan L."/>
            <person name="Wang S."/>
            <person name="Wang H."/>
            <person name="Xu D."/>
            <person name="Wang A."/>
            <person name="Fan W."/>
        </authorList>
    </citation>
    <scope>NUCLEOTIDE SEQUENCE</scope>
    <source>
        <strain evidence="1">WSJ</strain>
        <tissue evidence="1">Leaf</tissue>
    </source>
</reference>
<accession>A0AAD8L822</accession>
<keyword evidence="2" id="KW-1185">Reference proteome</keyword>
<dbReference type="Proteomes" id="UP001229421">
    <property type="component" value="Unassembled WGS sequence"/>
</dbReference>
<dbReference type="PANTHER" id="PTHR33484">
    <property type="entry name" value="BNAC07G33360D PROTEIN"/>
    <property type="match status" value="1"/>
</dbReference>
<comment type="caution">
    <text evidence="1">The sequence shown here is derived from an EMBL/GenBank/DDBJ whole genome shotgun (WGS) entry which is preliminary data.</text>
</comment>
<proteinExistence type="predicted"/>
<sequence length="105" mass="11921">MSYDSKSKTELAKIGAEGFAVLDDFNPRYGSSSTVSAPPNQAPSMFHRYKHRPQQPYLVRQQVYATQVQTTRVETVVDCYEAAKKYGGTVVVDYAKRKSTRWGFF</sequence>
<name>A0AAD8L822_TARER</name>
<dbReference type="AlphaFoldDB" id="A0AAD8L822"/>
<organism evidence="1 2">
    <name type="scientific">Tagetes erecta</name>
    <name type="common">African marigold</name>
    <dbReference type="NCBI Taxonomy" id="13708"/>
    <lineage>
        <taxon>Eukaryota</taxon>
        <taxon>Viridiplantae</taxon>
        <taxon>Streptophyta</taxon>
        <taxon>Embryophyta</taxon>
        <taxon>Tracheophyta</taxon>
        <taxon>Spermatophyta</taxon>
        <taxon>Magnoliopsida</taxon>
        <taxon>eudicotyledons</taxon>
        <taxon>Gunneridae</taxon>
        <taxon>Pentapetalae</taxon>
        <taxon>asterids</taxon>
        <taxon>campanulids</taxon>
        <taxon>Asterales</taxon>
        <taxon>Asteraceae</taxon>
        <taxon>Asteroideae</taxon>
        <taxon>Heliantheae alliance</taxon>
        <taxon>Tageteae</taxon>
        <taxon>Tagetes</taxon>
    </lineage>
</organism>
<evidence type="ECO:0000313" key="1">
    <source>
        <dbReference type="EMBL" id="KAK1435984.1"/>
    </source>
</evidence>
<dbReference type="EMBL" id="JAUHHV010000001">
    <property type="protein sequence ID" value="KAK1435984.1"/>
    <property type="molecule type" value="Genomic_DNA"/>
</dbReference>
<gene>
    <name evidence="1" type="ORF">QVD17_01758</name>
</gene>
<evidence type="ECO:0000313" key="2">
    <source>
        <dbReference type="Proteomes" id="UP001229421"/>
    </source>
</evidence>